<name>A0A8T0P0P2_PANVG</name>
<reference evidence="1" key="1">
    <citation type="submission" date="2020-05" db="EMBL/GenBank/DDBJ databases">
        <title>WGS assembly of Panicum virgatum.</title>
        <authorList>
            <person name="Lovell J.T."/>
            <person name="Jenkins J."/>
            <person name="Shu S."/>
            <person name="Juenger T.E."/>
            <person name="Schmutz J."/>
        </authorList>
    </citation>
    <scope>NUCLEOTIDE SEQUENCE</scope>
    <source>
        <strain evidence="1">AP13</strain>
    </source>
</reference>
<accession>A0A8T0P0P2</accession>
<evidence type="ECO:0000313" key="2">
    <source>
        <dbReference type="Proteomes" id="UP000823388"/>
    </source>
</evidence>
<comment type="caution">
    <text evidence="1">The sequence shown here is derived from an EMBL/GenBank/DDBJ whole genome shotgun (WGS) entry which is preliminary data.</text>
</comment>
<sequence length="57" mass="6459">MNRLQGDLDMYRHSPFSDTDSLVLKLCIPGLDWESLPSNSLQPQPELGLSVLLYCHD</sequence>
<evidence type="ECO:0000313" key="1">
    <source>
        <dbReference type="EMBL" id="KAG2555250.1"/>
    </source>
</evidence>
<protein>
    <submittedName>
        <fullName evidence="1">Uncharacterized protein</fullName>
    </submittedName>
</protein>
<dbReference type="Proteomes" id="UP000823388">
    <property type="component" value="Chromosome 9K"/>
</dbReference>
<gene>
    <name evidence="1" type="ORF">PVAP13_9KG567701</name>
</gene>
<proteinExistence type="predicted"/>
<organism evidence="1 2">
    <name type="scientific">Panicum virgatum</name>
    <name type="common">Blackwell switchgrass</name>
    <dbReference type="NCBI Taxonomy" id="38727"/>
    <lineage>
        <taxon>Eukaryota</taxon>
        <taxon>Viridiplantae</taxon>
        <taxon>Streptophyta</taxon>
        <taxon>Embryophyta</taxon>
        <taxon>Tracheophyta</taxon>
        <taxon>Spermatophyta</taxon>
        <taxon>Magnoliopsida</taxon>
        <taxon>Liliopsida</taxon>
        <taxon>Poales</taxon>
        <taxon>Poaceae</taxon>
        <taxon>PACMAD clade</taxon>
        <taxon>Panicoideae</taxon>
        <taxon>Panicodae</taxon>
        <taxon>Paniceae</taxon>
        <taxon>Panicinae</taxon>
        <taxon>Panicum</taxon>
        <taxon>Panicum sect. Hiantes</taxon>
    </lineage>
</organism>
<keyword evidence="2" id="KW-1185">Reference proteome</keyword>
<dbReference type="AlphaFoldDB" id="A0A8T0P0P2"/>
<dbReference type="EMBL" id="CM029053">
    <property type="protein sequence ID" value="KAG2555250.1"/>
    <property type="molecule type" value="Genomic_DNA"/>
</dbReference>